<evidence type="ECO:0000313" key="3">
    <source>
        <dbReference type="Proteomes" id="UP000594263"/>
    </source>
</evidence>
<dbReference type="GO" id="GO:0016788">
    <property type="term" value="F:hydrolase activity, acting on ester bonds"/>
    <property type="evidence" value="ECO:0007669"/>
    <property type="project" value="InterPro"/>
</dbReference>
<evidence type="ECO:0000313" key="2">
    <source>
        <dbReference type="EnsemblPlants" id="Kaladp0019s0138.1.v1.1.CDS.1"/>
    </source>
</evidence>
<evidence type="ECO:0000256" key="1">
    <source>
        <dbReference type="ARBA" id="ARBA00022801"/>
    </source>
</evidence>
<dbReference type="Pfam" id="PF04185">
    <property type="entry name" value="Phosphoesterase"/>
    <property type="match status" value="1"/>
</dbReference>
<dbReference type="InterPro" id="IPR007312">
    <property type="entry name" value="Phosphoesterase"/>
</dbReference>
<reference evidence="2" key="1">
    <citation type="submission" date="2021-01" db="UniProtKB">
        <authorList>
            <consortium name="EnsemblPlants"/>
        </authorList>
    </citation>
    <scope>IDENTIFICATION</scope>
</reference>
<sequence length="116" mass="13028">MPSSPIKTIMVIIMENRSFDHMSGWIKSLNPEINGVDGAEYQHINASDPSSQKFFMNNQSIYIDSNPGHSFQAIREQIFGSEDTSADLAPMNGFAQQSLSMRLHRVSIVVSFRFSN</sequence>
<keyword evidence="3" id="KW-1185">Reference proteome</keyword>
<dbReference type="PANTHER" id="PTHR31956:SF26">
    <property type="entry name" value="NON-SPECIFIC PHOSPHOLIPASE C2"/>
    <property type="match status" value="1"/>
</dbReference>
<dbReference type="InterPro" id="IPR017850">
    <property type="entry name" value="Alkaline_phosphatase_core_sf"/>
</dbReference>
<name>A0A7N0T361_KALFE</name>
<keyword evidence="1" id="KW-0378">Hydrolase</keyword>
<protein>
    <recommendedName>
        <fullName evidence="4">Phosphoesterase</fullName>
    </recommendedName>
</protein>
<dbReference type="OMA" id="GAEYQHI"/>
<dbReference type="EnsemblPlants" id="Kaladp0019s0138.1.v1.1">
    <property type="protein sequence ID" value="Kaladp0019s0138.1.v1.1.CDS.1"/>
    <property type="gene ID" value="Kaladp0019s0138.v1.1"/>
</dbReference>
<accession>A0A7N0T361</accession>
<dbReference type="Gene3D" id="3.40.720.10">
    <property type="entry name" value="Alkaline Phosphatase, subunit A"/>
    <property type="match status" value="1"/>
</dbReference>
<dbReference type="GO" id="GO:0009395">
    <property type="term" value="P:phospholipid catabolic process"/>
    <property type="evidence" value="ECO:0007669"/>
    <property type="project" value="TreeGrafter"/>
</dbReference>
<organism evidence="2 3">
    <name type="scientific">Kalanchoe fedtschenkoi</name>
    <name type="common">Lavender scallops</name>
    <name type="synonym">South American air plant</name>
    <dbReference type="NCBI Taxonomy" id="63787"/>
    <lineage>
        <taxon>Eukaryota</taxon>
        <taxon>Viridiplantae</taxon>
        <taxon>Streptophyta</taxon>
        <taxon>Embryophyta</taxon>
        <taxon>Tracheophyta</taxon>
        <taxon>Spermatophyta</taxon>
        <taxon>Magnoliopsida</taxon>
        <taxon>eudicotyledons</taxon>
        <taxon>Gunneridae</taxon>
        <taxon>Pentapetalae</taxon>
        <taxon>Saxifragales</taxon>
        <taxon>Crassulaceae</taxon>
        <taxon>Kalanchoe</taxon>
    </lineage>
</organism>
<dbReference type="PANTHER" id="PTHR31956">
    <property type="entry name" value="NON-SPECIFIC PHOSPHOLIPASE C4-RELATED"/>
    <property type="match status" value="1"/>
</dbReference>
<dbReference type="AlphaFoldDB" id="A0A7N0T361"/>
<proteinExistence type="predicted"/>
<evidence type="ECO:0008006" key="4">
    <source>
        <dbReference type="Google" id="ProtNLM"/>
    </source>
</evidence>
<dbReference type="Proteomes" id="UP000594263">
    <property type="component" value="Unplaced"/>
</dbReference>
<dbReference type="Gramene" id="Kaladp0019s0138.1.v1.1">
    <property type="protein sequence ID" value="Kaladp0019s0138.1.v1.1.CDS.1"/>
    <property type="gene ID" value="Kaladp0019s0138.v1.1"/>
</dbReference>